<protein>
    <submittedName>
        <fullName evidence="2">Uncharacterized protein</fullName>
    </submittedName>
</protein>
<dbReference type="InterPro" id="IPR004244">
    <property type="entry name" value="Transposase_22"/>
</dbReference>
<dbReference type="Proteomes" id="UP001469553">
    <property type="component" value="Unassembled WGS sequence"/>
</dbReference>
<proteinExistence type="predicted"/>
<dbReference type="EMBL" id="JAHRIP010058107">
    <property type="protein sequence ID" value="MEQ2303769.1"/>
    <property type="molecule type" value="Genomic_DNA"/>
</dbReference>
<evidence type="ECO:0000313" key="3">
    <source>
        <dbReference type="Proteomes" id="UP001469553"/>
    </source>
</evidence>
<gene>
    <name evidence="2" type="ORF">AMECASPLE_020260</name>
</gene>
<sequence length="109" mass="12062">MKDALAEDFTFIKSELQAVKASVANGTMLLRADLDQVKLSVKEVEDGLSTWSDEVVALRNTVLELKDKVNGLRKKCEDTEGRMRRCNVRIIGVPETPESTGPSQNISIL</sequence>
<evidence type="ECO:0000256" key="1">
    <source>
        <dbReference type="SAM" id="Coils"/>
    </source>
</evidence>
<keyword evidence="1" id="KW-0175">Coiled coil</keyword>
<reference evidence="2 3" key="1">
    <citation type="submission" date="2021-06" db="EMBL/GenBank/DDBJ databases">
        <authorList>
            <person name="Palmer J.M."/>
        </authorList>
    </citation>
    <scope>NUCLEOTIDE SEQUENCE [LARGE SCALE GENOMIC DNA]</scope>
    <source>
        <strain evidence="2 3">AS_MEX2019</strain>
        <tissue evidence="2">Muscle</tissue>
    </source>
</reference>
<comment type="caution">
    <text evidence="2">The sequence shown here is derived from an EMBL/GenBank/DDBJ whole genome shotgun (WGS) entry which is preliminary data.</text>
</comment>
<feature type="coiled-coil region" evidence="1">
    <location>
        <begin position="55"/>
        <end position="82"/>
    </location>
</feature>
<name>A0ABV0ZD06_9TELE</name>
<accession>A0ABV0ZD06</accession>
<keyword evidence="3" id="KW-1185">Reference proteome</keyword>
<organism evidence="2 3">
    <name type="scientific">Ameca splendens</name>
    <dbReference type="NCBI Taxonomy" id="208324"/>
    <lineage>
        <taxon>Eukaryota</taxon>
        <taxon>Metazoa</taxon>
        <taxon>Chordata</taxon>
        <taxon>Craniata</taxon>
        <taxon>Vertebrata</taxon>
        <taxon>Euteleostomi</taxon>
        <taxon>Actinopterygii</taxon>
        <taxon>Neopterygii</taxon>
        <taxon>Teleostei</taxon>
        <taxon>Neoteleostei</taxon>
        <taxon>Acanthomorphata</taxon>
        <taxon>Ovalentaria</taxon>
        <taxon>Atherinomorphae</taxon>
        <taxon>Cyprinodontiformes</taxon>
        <taxon>Goodeidae</taxon>
        <taxon>Ameca</taxon>
    </lineage>
</organism>
<dbReference type="PANTHER" id="PTHR11505">
    <property type="entry name" value="L1 TRANSPOSABLE ELEMENT-RELATED"/>
    <property type="match status" value="1"/>
</dbReference>
<evidence type="ECO:0000313" key="2">
    <source>
        <dbReference type="EMBL" id="MEQ2303769.1"/>
    </source>
</evidence>